<dbReference type="OrthoDB" id="798298at2"/>
<dbReference type="PANTHER" id="PTHR46401:SF2">
    <property type="entry name" value="GLYCOSYLTRANSFERASE WBBK-RELATED"/>
    <property type="match status" value="1"/>
</dbReference>
<dbReference type="Proteomes" id="UP000199031">
    <property type="component" value="Unassembled WGS sequence"/>
</dbReference>
<evidence type="ECO:0000313" key="4">
    <source>
        <dbReference type="EMBL" id="SFQ18489.1"/>
    </source>
</evidence>
<gene>
    <name evidence="4" type="ORF">SAMN05444277_106154</name>
</gene>
<keyword evidence="5" id="KW-1185">Reference proteome</keyword>
<evidence type="ECO:0000313" key="5">
    <source>
        <dbReference type="Proteomes" id="UP000199031"/>
    </source>
</evidence>
<dbReference type="Gene3D" id="3.40.50.2000">
    <property type="entry name" value="Glycogen Phosphorylase B"/>
    <property type="match status" value="2"/>
</dbReference>
<dbReference type="RefSeq" id="WP_090658489.1">
    <property type="nucleotide sequence ID" value="NZ_FOXQ01000006.1"/>
</dbReference>
<keyword evidence="1 4" id="KW-0808">Transferase</keyword>
<organism evidence="4 5">
    <name type="scientific">Parafilimonas terrae</name>
    <dbReference type="NCBI Taxonomy" id="1465490"/>
    <lineage>
        <taxon>Bacteria</taxon>
        <taxon>Pseudomonadati</taxon>
        <taxon>Bacteroidota</taxon>
        <taxon>Chitinophagia</taxon>
        <taxon>Chitinophagales</taxon>
        <taxon>Chitinophagaceae</taxon>
        <taxon>Parafilimonas</taxon>
    </lineage>
</organism>
<dbReference type="EMBL" id="FOXQ01000006">
    <property type="protein sequence ID" value="SFQ18489.1"/>
    <property type="molecule type" value="Genomic_DNA"/>
</dbReference>
<dbReference type="CDD" id="cd03809">
    <property type="entry name" value="GT4_MtfB-like"/>
    <property type="match status" value="1"/>
</dbReference>
<dbReference type="Pfam" id="PF00534">
    <property type="entry name" value="Glycos_transf_1"/>
    <property type="match status" value="1"/>
</dbReference>
<feature type="domain" description="Glycosyl transferase family 1" evidence="2">
    <location>
        <begin position="162"/>
        <end position="314"/>
    </location>
</feature>
<feature type="domain" description="Glycosyltransferase subfamily 4-like N-terminal" evidence="3">
    <location>
        <begin position="61"/>
        <end position="157"/>
    </location>
</feature>
<accession>A0A1I5WFX0</accession>
<dbReference type="SUPFAM" id="SSF53756">
    <property type="entry name" value="UDP-Glycosyltransferase/glycogen phosphorylase"/>
    <property type="match status" value="1"/>
</dbReference>
<name>A0A1I5WFX0_9BACT</name>
<dbReference type="InterPro" id="IPR001296">
    <property type="entry name" value="Glyco_trans_1"/>
</dbReference>
<evidence type="ECO:0000259" key="3">
    <source>
        <dbReference type="Pfam" id="PF13439"/>
    </source>
</evidence>
<reference evidence="4 5" key="1">
    <citation type="submission" date="2016-10" db="EMBL/GenBank/DDBJ databases">
        <authorList>
            <person name="de Groot N.N."/>
        </authorList>
    </citation>
    <scope>NUCLEOTIDE SEQUENCE [LARGE SCALE GENOMIC DNA]</scope>
    <source>
        <strain evidence="4 5">DSM 28286</strain>
    </source>
</reference>
<evidence type="ECO:0000259" key="2">
    <source>
        <dbReference type="Pfam" id="PF00534"/>
    </source>
</evidence>
<dbReference type="GO" id="GO:0016757">
    <property type="term" value="F:glycosyltransferase activity"/>
    <property type="evidence" value="ECO:0007669"/>
    <property type="project" value="InterPro"/>
</dbReference>
<dbReference type="STRING" id="1465490.SAMN05444277_106154"/>
<evidence type="ECO:0000256" key="1">
    <source>
        <dbReference type="ARBA" id="ARBA00022679"/>
    </source>
</evidence>
<dbReference type="PANTHER" id="PTHR46401">
    <property type="entry name" value="GLYCOSYLTRANSFERASE WBBK-RELATED"/>
    <property type="match status" value="1"/>
</dbReference>
<dbReference type="Pfam" id="PF13439">
    <property type="entry name" value="Glyco_transf_4"/>
    <property type="match status" value="1"/>
</dbReference>
<dbReference type="GO" id="GO:0009103">
    <property type="term" value="P:lipopolysaccharide biosynthetic process"/>
    <property type="evidence" value="ECO:0007669"/>
    <property type="project" value="TreeGrafter"/>
</dbReference>
<protein>
    <submittedName>
        <fullName evidence="4">Glycosyltransferase involved in cell wall bisynthesis</fullName>
    </submittedName>
</protein>
<proteinExistence type="predicted"/>
<dbReference type="InterPro" id="IPR028098">
    <property type="entry name" value="Glyco_trans_4-like_N"/>
</dbReference>
<dbReference type="AlphaFoldDB" id="A0A1I5WFX0"/>
<sequence length="339" mass="38174">MKSSEKINVIHFQRKPRPGFNFSIEDIFENLRYQLKSKINFNIEVCKRFNDGYLSKLTNIIRAALKQQKDSVTHITGEVHFLNLLMRKKNVLLTIHDCRFMERKTGFQKKIIGWLYLKAPVKKAAYITTVSETTKRAVIHYTGCQPEKIQVIPVAVNKIFQPAAKIFNKDCPVILQVGAAENKNIARLADALQSLPCKLVIVGNVSGKDLKSLKENSIAYTIKQGLSNEELYTEYINCDVVSFVSTFEGFGMPVIEANATGRPVLTSNISSMPEIAADAACLVNPYNVDDIRSGLLKIINDNAYREQLIINGQKNSQRFDAATIADAYYQLYKTIAARL</sequence>